<accession>A0ACB8U3K4</accession>
<evidence type="ECO:0000313" key="1">
    <source>
        <dbReference type="EMBL" id="KAI0088917.1"/>
    </source>
</evidence>
<reference evidence="1" key="1">
    <citation type="journal article" date="2021" name="Environ. Microbiol.">
        <title>Gene family expansions and transcriptome signatures uncover fungal adaptations to wood decay.</title>
        <authorList>
            <person name="Hage H."/>
            <person name="Miyauchi S."/>
            <person name="Viragh M."/>
            <person name="Drula E."/>
            <person name="Min B."/>
            <person name="Chaduli D."/>
            <person name="Navarro D."/>
            <person name="Favel A."/>
            <person name="Norest M."/>
            <person name="Lesage-Meessen L."/>
            <person name="Balint B."/>
            <person name="Merenyi Z."/>
            <person name="de Eugenio L."/>
            <person name="Morin E."/>
            <person name="Martinez A.T."/>
            <person name="Baldrian P."/>
            <person name="Stursova M."/>
            <person name="Martinez M.J."/>
            <person name="Novotny C."/>
            <person name="Magnuson J.K."/>
            <person name="Spatafora J.W."/>
            <person name="Maurice S."/>
            <person name="Pangilinan J."/>
            <person name="Andreopoulos W."/>
            <person name="LaButti K."/>
            <person name="Hundley H."/>
            <person name="Na H."/>
            <person name="Kuo A."/>
            <person name="Barry K."/>
            <person name="Lipzen A."/>
            <person name="Henrissat B."/>
            <person name="Riley R."/>
            <person name="Ahrendt S."/>
            <person name="Nagy L.G."/>
            <person name="Grigoriev I.V."/>
            <person name="Martin F."/>
            <person name="Rosso M.N."/>
        </authorList>
    </citation>
    <scope>NUCLEOTIDE SEQUENCE</scope>
    <source>
        <strain evidence="1">CBS 384.51</strain>
    </source>
</reference>
<dbReference type="Proteomes" id="UP001055072">
    <property type="component" value="Unassembled WGS sequence"/>
</dbReference>
<comment type="caution">
    <text evidence="1">The sequence shown here is derived from an EMBL/GenBank/DDBJ whole genome shotgun (WGS) entry which is preliminary data.</text>
</comment>
<proteinExistence type="predicted"/>
<keyword evidence="2" id="KW-1185">Reference proteome</keyword>
<protein>
    <submittedName>
        <fullName evidence="1">Uncharacterized protein</fullName>
    </submittedName>
</protein>
<name>A0ACB8U3K4_9APHY</name>
<gene>
    <name evidence="1" type="ORF">BDY19DRAFT_156675</name>
</gene>
<sequence length="167" mass="19330">MFLSLADMGQLRRRYNEVPCSEWHERHTRPFNLRPLPLAIAARAPHASTNVHLLPQISANLTYTMPQFPRIASCLTSARRRVQFTIRRLIPTRVFRAYPRRHTRESLSSWMIVDGGPGGKPRMRRASTPYPSVRVRAYEGEDGFGDTLRFGEVRGKKRADVRTLWET</sequence>
<organism evidence="1 2">
    <name type="scientific">Irpex rosettiformis</name>
    <dbReference type="NCBI Taxonomy" id="378272"/>
    <lineage>
        <taxon>Eukaryota</taxon>
        <taxon>Fungi</taxon>
        <taxon>Dikarya</taxon>
        <taxon>Basidiomycota</taxon>
        <taxon>Agaricomycotina</taxon>
        <taxon>Agaricomycetes</taxon>
        <taxon>Polyporales</taxon>
        <taxon>Irpicaceae</taxon>
        <taxon>Irpex</taxon>
    </lineage>
</organism>
<dbReference type="EMBL" id="MU274912">
    <property type="protein sequence ID" value="KAI0088917.1"/>
    <property type="molecule type" value="Genomic_DNA"/>
</dbReference>
<evidence type="ECO:0000313" key="2">
    <source>
        <dbReference type="Proteomes" id="UP001055072"/>
    </source>
</evidence>